<dbReference type="Proteomes" id="UP000192907">
    <property type="component" value="Unassembled WGS sequence"/>
</dbReference>
<dbReference type="EMBL" id="FWZT01000002">
    <property type="protein sequence ID" value="SME93057.1"/>
    <property type="molecule type" value="Genomic_DNA"/>
</dbReference>
<name>A0A1Y6BA70_9BACT</name>
<gene>
    <name evidence="2" type="ORF">SAMN06296036_1022</name>
</gene>
<evidence type="ECO:0000313" key="3">
    <source>
        <dbReference type="Proteomes" id="UP000192907"/>
    </source>
</evidence>
<keyword evidence="1" id="KW-0472">Membrane</keyword>
<keyword evidence="1" id="KW-1133">Transmembrane helix</keyword>
<feature type="transmembrane region" description="Helical" evidence="1">
    <location>
        <begin position="49"/>
        <end position="69"/>
    </location>
</feature>
<reference evidence="3" key="1">
    <citation type="submission" date="2017-04" db="EMBL/GenBank/DDBJ databases">
        <authorList>
            <person name="Varghese N."/>
            <person name="Submissions S."/>
        </authorList>
    </citation>
    <scope>NUCLEOTIDE SEQUENCE [LARGE SCALE GENOMIC DNA]</scope>
    <source>
        <strain evidence="3">RKEM611</strain>
    </source>
</reference>
<dbReference type="RefSeq" id="WP_132315742.1">
    <property type="nucleotide sequence ID" value="NZ_FWZT01000002.1"/>
</dbReference>
<evidence type="ECO:0000313" key="2">
    <source>
        <dbReference type="EMBL" id="SME93057.1"/>
    </source>
</evidence>
<proteinExistence type="predicted"/>
<feature type="transmembrane region" description="Helical" evidence="1">
    <location>
        <begin position="81"/>
        <end position="102"/>
    </location>
</feature>
<feature type="transmembrane region" description="Helical" evidence="1">
    <location>
        <begin position="122"/>
        <end position="145"/>
    </location>
</feature>
<keyword evidence="3" id="KW-1185">Reference proteome</keyword>
<feature type="transmembrane region" description="Helical" evidence="1">
    <location>
        <begin position="21"/>
        <end position="43"/>
    </location>
</feature>
<protein>
    <recommendedName>
        <fullName evidence="4">Intracellular septation protein A</fullName>
    </recommendedName>
</protein>
<dbReference type="STRING" id="1513793.SAMN06296036_1022"/>
<evidence type="ECO:0000256" key="1">
    <source>
        <dbReference type="SAM" id="Phobius"/>
    </source>
</evidence>
<keyword evidence="1" id="KW-0812">Transmembrane</keyword>
<organism evidence="2 3">
    <name type="scientific">Pseudobacteriovorax antillogorgiicola</name>
    <dbReference type="NCBI Taxonomy" id="1513793"/>
    <lineage>
        <taxon>Bacteria</taxon>
        <taxon>Pseudomonadati</taxon>
        <taxon>Bdellovibrionota</taxon>
        <taxon>Oligoflexia</taxon>
        <taxon>Oligoflexales</taxon>
        <taxon>Pseudobacteriovoracaceae</taxon>
        <taxon>Pseudobacteriovorax</taxon>
    </lineage>
</organism>
<dbReference type="AlphaFoldDB" id="A0A1Y6BA70"/>
<accession>A0A1Y6BA70</accession>
<feature type="transmembrane region" description="Helical" evidence="1">
    <location>
        <begin position="157"/>
        <end position="178"/>
    </location>
</feature>
<evidence type="ECO:0008006" key="4">
    <source>
        <dbReference type="Google" id="ProtNLM"/>
    </source>
</evidence>
<sequence>MDLVLMVVVPPVLYVVIDRFWGMKAGIIASLVMASILASYMVIISPEMIEMIMTEMLLILGLGIVSIKLKDSRYFKYQPAIIDLIMASICAYYQWFATPIMVKMIPLVQNLKPNADFSSPWMISFLTKVSENVIYTLVLHAVLVAWIASRPNNMHWLIARFAIIPMLLITSIVTQWMLNS</sequence>